<keyword evidence="2" id="KW-1185">Reference proteome</keyword>
<dbReference type="InterPro" id="IPR051553">
    <property type="entry name" value="Ran_GTPase-activating"/>
</dbReference>
<dbReference type="Gene3D" id="2.130.10.30">
    <property type="entry name" value="Regulator of chromosome condensation 1/beta-lactamase-inhibitor protein II"/>
    <property type="match status" value="3"/>
</dbReference>
<dbReference type="PANTHER" id="PTHR45982:SF1">
    <property type="entry name" value="REGULATOR OF CHROMOSOME CONDENSATION"/>
    <property type="match status" value="1"/>
</dbReference>
<name>A0ABY4C9K4_9BACT</name>
<evidence type="ECO:0000313" key="2">
    <source>
        <dbReference type="Proteomes" id="UP000830116"/>
    </source>
</evidence>
<dbReference type="InterPro" id="IPR009091">
    <property type="entry name" value="RCC1/BLIP-II"/>
</dbReference>
<dbReference type="Proteomes" id="UP000830116">
    <property type="component" value="Chromosome"/>
</dbReference>
<dbReference type="SUPFAM" id="SSF141072">
    <property type="entry name" value="CalX-like"/>
    <property type="match status" value="1"/>
</dbReference>
<sequence length="1944" mass="202979">MEQLNVNDVLGTMNKAAYYKHSSIKFVSLLTKGIHFLTGISFCILSGCSLDIALISSEQGAASLIWNQDAFDNGELKAEWTPADSEKVVEQELLYYKGPTCDEPILPSVKLSPDQKTNVASFTKTDGTQYSFKVFSLDKNGISSASNCSNPITYKAGFTVHGPANGFINSSNYSAAGFSGKCVVGSQIEVALPNSASFTSFNCGTENWSQSIDLSSLAPIYSGNLIFKVTPPSAQAKEYSLTIYKDIVIPLVAITSSTPINLLNHSSYAVSGTCSEDGKSVIISVGAVSETATCSGGAFTKVLDISGTTVSPVNIMATHKDAVENVETDTASVTLDISPPTVTSFLINNGDVATASVNSILSMNVAEATEMYLTNTPGCTAGGTWQSYVNSLAWTLPSANGVNTVYAKFKDVNGNESLCISDDISISTPPTIAFTTPAAGAYVNLSNVASFTVGGTCSENNQSITFTGPGGFTGTATCLGSSFTAILNLTPVPQGNFQLTATISNSFGTSTSVTSPVYTKDTVAPTGTVIINANQTDTISLTVTLSVNSIVGSQIYITNTPGCAADGTWVTANFLSKSWTLNTPDAVNTVFVKYKDAAGNETPCYSDSISHSSVVPTVSLSSPVSGSYINIATGTSVTLSGGCSEEGKNVTISISTFSALTAVCTAGSWSKTFNFSAKADQTYSVNITHSRSTGVNATPVTASYIKDTTAPTITGFSINNGTAVTSSQNATLNVTSHTGTETYVTNNALCLTGGTWEPVSFPKAWTLPTLNSTNTVYIKLRDAAGNESSCVSDFIIHDNTVPTLSITEPPAGTFINQYSAASFDVKGTCSAHGQIIYGVVTGEPSVGTSAAYCTGGYFTLHFNVSSLSDTSTTPYDFELSLTAANGNSVNTTSYYYMDATLPSAVSISGAPSGTNNSTGLNVTVSSATASFYKYFLIPPGGTGSCAISSAYIGTKYPVSTPITDLLTETGNYTLCVVGIDDHDNWSTAATTASWTRDAIKSTLSGAPTGVVTTTALNISVAGTNVTQYKYAIISTGGCATASFVGPVAVGSNITDNISALPNGPVKVCVIGGDASNNWQEVSVATETSWIKDSIVTLNISSAAVNRVSEGDTKTITFSMSGSKTFDVTAYFKITGDATSTEHNLTSGSITIPAGSTTANLPVNFLVNAATTGETLMNVHLTHTDSPAVLLDPKYQAQYFIRDSQKDLTTISLAINFYHACAVLDDNSLRCWGHSGVNLSRLGLGNTVGFADTAKTVAPGISFKSVTAGRDHTCALTTSGYVYCWGENLSNQIGDGTTARRTTPVLIDSSTTYTSISSGQAHTCGITTEQKLKCWGSADSYQTGLNTTSSAQTPTQVTSADFKFVSANSKTTCAIDTNDKLFCWGRNATGTVGDGTLIVKQVPTAIDSSNTYLMVAVGSGHSCGIISDGTLKCWGNNSQGQLGDNTLVTKTSPTVINSAVKYSWVTVNDDTTTDTNRGFSCGITDGGVLHCWGNNAGKQLADGTTTNRKIPTIADSGESYSRVYAVSQKACGITTAGAVKCWGNLYKDNTTGRNSDLYGFGYGTYLGAYGGSFFALSDYNFKTIGMPDSAADTSSQTCGITGNKLYCWGETSYFGDGLTYRRPAPVILDAQNNYSQVSEMHDSSNNCAITSTGTLKCWGRNNYGELGSAGNIGTNIFTPKVADPTTSYSQIFLRLGAACGITTTGALRCAGNNNFAKLGDGTTTHITNFTTIDSGVSYKQIGIGTAFSCGLTTSNKVRCWGTNTYGQLGTGNLNNSYTPIDTDPSESYRSISVGLDRTCGITMANKLKCWGNGLLGDNGAGDPKTPHVIDSASDYSSVTVNNSVACAIKTNGSTKCWGANTGVSLPSESGSAAQYNILIDYESQIAYSKIYLSGSSLCGLTPGGLYRCAGKGAGGVFGMVDPNQTYISNVLTVTAPVYIQKWLSY</sequence>
<accession>A0ABY4C9K4</accession>
<evidence type="ECO:0000313" key="1">
    <source>
        <dbReference type="EMBL" id="UOF01459.1"/>
    </source>
</evidence>
<gene>
    <name evidence="1" type="ORF">MNR06_00640</name>
</gene>
<dbReference type="InterPro" id="IPR000408">
    <property type="entry name" value="Reg_chr_condens"/>
</dbReference>
<dbReference type="PANTHER" id="PTHR45982">
    <property type="entry name" value="REGULATOR OF CHROMOSOME CONDENSATION"/>
    <property type="match status" value="1"/>
</dbReference>
<dbReference type="PROSITE" id="PS50012">
    <property type="entry name" value="RCC1_3"/>
    <property type="match status" value="3"/>
</dbReference>
<dbReference type="SUPFAM" id="SSF50985">
    <property type="entry name" value="RCC1/BLIP-II"/>
    <property type="match status" value="2"/>
</dbReference>
<dbReference type="InterPro" id="IPR038081">
    <property type="entry name" value="CalX-like_sf"/>
</dbReference>
<reference evidence="1" key="1">
    <citation type="submission" date="2022-03" db="EMBL/GenBank/DDBJ databases">
        <title>Genome Identification and Characterization of new species Bdellovibrio reynosense LBG001 sp. nov. from a Mexico soil sample.</title>
        <authorList>
            <person name="Camilli A."/>
            <person name="Ajao Y."/>
            <person name="Guo X."/>
        </authorList>
    </citation>
    <scope>NUCLEOTIDE SEQUENCE</scope>
    <source>
        <strain evidence="1">LBG001</strain>
    </source>
</reference>
<organism evidence="1 2">
    <name type="scientific">Bdellovibrio reynosensis</name>
    <dbReference type="NCBI Taxonomy" id="2835041"/>
    <lineage>
        <taxon>Bacteria</taxon>
        <taxon>Pseudomonadati</taxon>
        <taxon>Bdellovibrionota</taxon>
        <taxon>Bdellovibrionia</taxon>
        <taxon>Bdellovibrionales</taxon>
        <taxon>Pseudobdellovibrionaceae</taxon>
        <taxon>Bdellovibrio</taxon>
    </lineage>
</organism>
<protein>
    <submittedName>
        <fullName evidence="1">Uncharacterized protein</fullName>
    </submittedName>
</protein>
<dbReference type="Pfam" id="PF13540">
    <property type="entry name" value="RCC1_2"/>
    <property type="match status" value="6"/>
</dbReference>
<dbReference type="RefSeq" id="WP_243537899.1">
    <property type="nucleotide sequence ID" value="NZ_CP093442.1"/>
</dbReference>
<dbReference type="EMBL" id="CP093442">
    <property type="protein sequence ID" value="UOF01459.1"/>
    <property type="molecule type" value="Genomic_DNA"/>
</dbReference>
<proteinExistence type="predicted"/>